<proteinExistence type="inferred from homology"/>
<dbReference type="FunFam" id="3.30.1330.40:FF:000001">
    <property type="entry name" value="L-PSP family endoribonuclease"/>
    <property type="match status" value="1"/>
</dbReference>
<name>A0A8J2NKL7_FUSEQ</name>
<gene>
    <name evidence="2" type="ORF">FEQUK3_LOCUS7231</name>
</gene>
<protein>
    <recommendedName>
        <fullName evidence="4">TdcF protein</fullName>
    </recommendedName>
</protein>
<evidence type="ECO:0000256" key="1">
    <source>
        <dbReference type="ARBA" id="ARBA00010552"/>
    </source>
</evidence>
<accession>A0A8J2NKL7</accession>
<dbReference type="InterPro" id="IPR006175">
    <property type="entry name" value="YjgF/YER057c/UK114"/>
</dbReference>
<comment type="similarity">
    <text evidence="1">Belongs to the RutC family.</text>
</comment>
<dbReference type="GO" id="GO:0019239">
    <property type="term" value="F:deaminase activity"/>
    <property type="evidence" value="ECO:0007669"/>
    <property type="project" value="TreeGrafter"/>
</dbReference>
<dbReference type="PANTHER" id="PTHR11803">
    <property type="entry name" value="2-IMINOBUTANOATE/2-IMINOPROPANOATE DEAMINASE RIDA"/>
    <property type="match status" value="1"/>
</dbReference>
<organism evidence="2 3">
    <name type="scientific">Fusarium equiseti</name>
    <name type="common">Fusarium scirpi</name>
    <dbReference type="NCBI Taxonomy" id="61235"/>
    <lineage>
        <taxon>Eukaryota</taxon>
        <taxon>Fungi</taxon>
        <taxon>Dikarya</taxon>
        <taxon>Ascomycota</taxon>
        <taxon>Pezizomycotina</taxon>
        <taxon>Sordariomycetes</taxon>
        <taxon>Hypocreomycetidae</taxon>
        <taxon>Hypocreales</taxon>
        <taxon>Nectriaceae</taxon>
        <taxon>Fusarium</taxon>
        <taxon>Fusarium incarnatum-equiseti species complex</taxon>
    </lineage>
</organism>
<dbReference type="Proteomes" id="UP000693738">
    <property type="component" value="Unassembled WGS sequence"/>
</dbReference>
<comment type="caution">
    <text evidence="2">The sequence shown here is derived from an EMBL/GenBank/DDBJ whole genome shotgun (WGS) entry which is preliminary data.</text>
</comment>
<evidence type="ECO:0000313" key="3">
    <source>
        <dbReference type="Proteomes" id="UP000693738"/>
    </source>
</evidence>
<evidence type="ECO:0008006" key="4">
    <source>
        <dbReference type="Google" id="ProtNLM"/>
    </source>
</evidence>
<reference evidence="2" key="1">
    <citation type="submission" date="2021-05" db="EMBL/GenBank/DDBJ databases">
        <authorList>
            <person name="Khan N."/>
        </authorList>
    </citation>
    <scope>NUCLEOTIDE SEQUENCE</scope>
</reference>
<dbReference type="PROSITE" id="PS01094">
    <property type="entry name" value="UPF0076"/>
    <property type="match status" value="1"/>
</dbReference>
<dbReference type="Pfam" id="PF01042">
    <property type="entry name" value="Ribonuc_L-PSP"/>
    <property type="match status" value="1"/>
</dbReference>
<dbReference type="GO" id="GO:0005739">
    <property type="term" value="C:mitochondrion"/>
    <property type="evidence" value="ECO:0007669"/>
    <property type="project" value="TreeGrafter"/>
</dbReference>
<dbReference type="CDD" id="cd00448">
    <property type="entry name" value="YjgF_YER057c_UK114_family"/>
    <property type="match status" value="1"/>
</dbReference>
<dbReference type="GO" id="GO:0005829">
    <property type="term" value="C:cytosol"/>
    <property type="evidence" value="ECO:0007669"/>
    <property type="project" value="TreeGrafter"/>
</dbReference>
<dbReference type="InterPro" id="IPR019897">
    <property type="entry name" value="RidA_CS"/>
</dbReference>
<dbReference type="InterPro" id="IPR006056">
    <property type="entry name" value="RidA"/>
</dbReference>
<dbReference type="NCBIfam" id="TIGR00004">
    <property type="entry name" value="Rid family detoxifying hydrolase"/>
    <property type="match status" value="1"/>
</dbReference>
<dbReference type="PANTHER" id="PTHR11803:SF58">
    <property type="entry name" value="PROTEIN HMF1-RELATED"/>
    <property type="match status" value="1"/>
</dbReference>
<dbReference type="AlphaFoldDB" id="A0A8J2NKL7"/>
<sequence length="191" mass="21004">MSFSLVARRAAPRFITSSLRTAPRQQAIVTAAAKFTRSSRQQSTMSSDQQIVFTKNAPAVKTYTHQVSKQSQAIKTPNMIYCSGQIPLTPEGELVEGITGQTRQACKNVQAVVEEAGSSLSKVVKTTVFISDMSYFAVSSTRIASRHPTYSSQEINTEYEKWFSHKPARSCVAVKTLPKNVDVEIEVIALP</sequence>
<evidence type="ECO:0000313" key="2">
    <source>
        <dbReference type="EMBL" id="CAG7561519.1"/>
    </source>
</evidence>
<dbReference type="EMBL" id="CAJSTJ010000140">
    <property type="protein sequence ID" value="CAG7561519.1"/>
    <property type="molecule type" value="Genomic_DNA"/>
</dbReference>